<dbReference type="PANTHER" id="PTHR16305:SF35">
    <property type="entry name" value="TRANSCRIPTIONAL ACTIVATOR DOMAIN"/>
    <property type="match status" value="1"/>
</dbReference>
<dbReference type="InterPro" id="IPR000792">
    <property type="entry name" value="Tscrpt_reg_LuxR_C"/>
</dbReference>
<evidence type="ECO:0000313" key="4">
    <source>
        <dbReference type="EMBL" id="MCT7658689.1"/>
    </source>
</evidence>
<dbReference type="EMBL" id="JAODWD010000002">
    <property type="protein sequence ID" value="MCT7658689.1"/>
    <property type="molecule type" value="Genomic_DNA"/>
</dbReference>
<keyword evidence="5" id="KW-1185">Reference proteome</keyword>
<dbReference type="PRINTS" id="PR00038">
    <property type="entry name" value="HTHLUXR"/>
</dbReference>
<evidence type="ECO:0000313" key="5">
    <source>
        <dbReference type="Proteomes" id="UP001206639"/>
    </source>
</evidence>
<dbReference type="SUPFAM" id="SSF52540">
    <property type="entry name" value="P-loop containing nucleoside triphosphate hydrolases"/>
    <property type="match status" value="1"/>
</dbReference>
<sequence>MPTSAVGGLADKQAIADFLAEADADPTALLLEGEPGIGKTSHWLTGLEQAQERGYRVLSATPSAAESVLAYAGLADLLSDVESSTLSSLPSPQRIALDRVLLRVEADGEATDQRAVAAGFLSVVVALADQAPVLLAVDDLHWLDPSSVHVLAYAARRLPPRAGVLASVRSDPGTASGATWLRLPRPDAIRRVQVCPLSLGGLHAVLRERLGRSLSRPELVRIHQISGGNPFYAVELGREMDNAATGAEMKLPGTLAELVRVKVGRLDTELRDALLAVACLAAPTIELIAGAIGADAREVVPLLENAAASGIVVIDGRRVLFAHPLVAHGVYTDAAPARRRQMHRRLAELVDQPELRARHLALAATTGDSDTLDALDAAAEIARIRGAPAAAAELLDLAIGLGGDTPERRIRLAAHHFNSGDPGHARALLEQVIAQPSHGVLNAEAAHLLAYVRLLDDSFSEAARVLERGLGEAADDMKLRVRMLVTLSFALFNSGRSDAAVQKVEEAVIAAERLGQPDLLSRALGMSVILRFMRGDGLDQLSMQRATELETHEADIPIALRPSTQQALLLAWTGQLEQAYGEITAIRRRCIERGEDGELMFVTFHKAVIAIWRGDFADAALAVEDAVERAVQLDGDVPLSVALSNRALLSAYTGQVDEVRRDVSAARAASQRCHSDRLGEWPMTALGFLEVSLGNYEAALAALEPLLQKLNAALDATEIISATFVPDAVEAMVALGRLADAEPLIDALERNGRRLDRAWMLAVASRCRAMLMAAHGDVDAASLTVQQAMVEHDRLPMPFERARTQLLHGQLQRRQRRKDASATTVREALATFEFLRTPLWAERARAELARANIGPRRANTLTPSEQRVAELAASGMTNREVAGELFISPKTVEGALARIYHKLEIHSRAELGQRMNQPAG</sequence>
<gene>
    <name evidence="4" type="ORF">N4S67_09670</name>
</gene>
<keyword evidence="1" id="KW-0547">Nucleotide-binding</keyword>
<dbReference type="InterPro" id="IPR027417">
    <property type="entry name" value="P-loop_NTPase"/>
</dbReference>
<protein>
    <submittedName>
        <fullName evidence="4">LuxR C-terminal-related transcriptional regulator</fullName>
    </submittedName>
</protein>
<feature type="domain" description="HTH luxR-type" evidence="3">
    <location>
        <begin position="854"/>
        <end position="919"/>
    </location>
</feature>
<dbReference type="PANTHER" id="PTHR16305">
    <property type="entry name" value="TESTICULAR SOLUBLE ADENYLYL CYCLASE"/>
    <property type="match status" value="1"/>
</dbReference>
<name>A0ABT2MAT2_9MYCO</name>
<dbReference type="Pfam" id="PF00196">
    <property type="entry name" value="GerE"/>
    <property type="match status" value="1"/>
</dbReference>
<dbReference type="InterPro" id="IPR036388">
    <property type="entry name" value="WH-like_DNA-bd_sf"/>
</dbReference>
<keyword evidence="2" id="KW-0067">ATP-binding</keyword>
<accession>A0ABT2MAT2</accession>
<evidence type="ECO:0000256" key="1">
    <source>
        <dbReference type="ARBA" id="ARBA00022741"/>
    </source>
</evidence>
<dbReference type="InterPro" id="IPR041664">
    <property type="entry name" value="AAA_16"/>
</dbReference>
<dbReference type="Proteomes" id="UP001206639">
    <property type="component" value="Unassembled WGS sequence"/>
</dbReference>
<dbReference type="CDD" id="cd06170">
    <property type="entry name" value="LuxR_C_like"/>
    <property type="match status" value="1"/>
</dbReference>
<dbReference type="SMART" id="SM00421">
    <property type="entry name" value="HTH_LUXR"/>
    <property type="match status" value="1"/>
</dbReference>
<dbReference type="InterPro" id="IPR011990">
    <property type="entry name" value="TPR-like_helical_dom_sf"/>
</dbReference>
<comment type="caution">
    <text evidence="4">The sequence shown here is derived from an EMBL/GenBank/DDBJ whole genome shotgun (WGS) entry which is preliminary data.</text>
</comment>
<dbReference type="SUPFAM" id="SSF48452">
    <property type="entry name" value="TPR-like"/>
    <property type="match status" value="2"/>
</dbReference>
<dbReference type="PROSITE" id="PS50043">
    <property type="entry name" value="HTH_LUXR_2"/>
    <property type="match status" value="1"/>
</dbReference>
<organism evidence="4 5">
    <name type="scientific">Mycobacterium deserti</name>
    <dbReference type="NCBI Taxonomy" id="2978347"/>
    <lineage>
        <taxon>Bacteria</taxon>
        <taxon>Bacillati</taxon>
        <taxon>Actinomycetota</taxon>
        <taxon>Actinomycetes</taxon>
        <taxon>Mycobacteriales</taxon>
        <taxon>Mycobacteriaceae</taxon>
        <taxon>Mycobacterium</taxon>
    </lineage>
</organism>
<dbReference type="SUPFAM" id="SSF46894">
    <property type="entry name" value="C-terminal effector domain of the bipartite response regulators"/>
    <property type="match status" value="1"/>
</dbReference>
<dbReference type="PROSITE" id="PS00622">
    <property type="entry name" value="HTH_LUXR_1"/>
    <property type="match status" value="1"/>
</dbReference>
<evidence type="ECO:0000256" key="2">
    <source>
        <dbReference type="ARBA" id="ARBA00022840"/>
    </source>
</evidence>
<proteinExistence type="predicted"/>
<dbReference type="RefSeq" id="WP_260992727.1">
    <property type="nucleotide sequence ID" value="NZ_JAODWD010000002.1"/>
</dbReference>
<dbReference type="InterPro" id="IPR016032">
    <property type="entry name" value="Sig_transdc_resp-reg_C-effctor"/>
</dbReference>
<dbReference type="Pfam" id="PF13191">
    <property type="entry name" value="AAA_16"/>
    <property type="match status" value="1"/>
</dbReference>
<dbReference type="Gene3D" id="1.25.40.10">
    <property type="entry name" value="Tetratricopeptide repeat domain"/>
    <property type="match status" value="2"/>
</dbReference>
<reference evidence="5" key="1">
    <citation type="submission" date="2023-07" db="EMBL/GenBank/DDBJ databases">
        <authorList>
            <person name="Deng Y."/>
            <person name="Zhang Y.-Q."/>
        </authorList>
    </citation>
    <scope>NUCLEOTIDE SEQUENCE [LARGE SCALE GENOMIC DNA]</scope>
    <source>
        <strain evidence="5">CPCC 205710</strain>
    </source>
</reference>
<evidence type="ECO:0000259" key="3">
    <source>
        <dbReference type="PROSITE" id="PS50043"/>
    </source>
</evidence>
<dbReference type="Gene3D" id="1.10.10.10">
    <property type="entry name" value="Winged helix-like DNA-binding domain superfamily/Winged helix DNA-binding domain"/>
    <property type="match status" value="1"/>
</dbReference>